<dbReference type="OrthoDB" id="5298252at2"/>
<evidence type="ECO:0000256" key="1">
    <source>
        <dbReference type="SAM" id="MobiDB-lite"/>
    </source>
</evidence>
<feature type="region of interest" description="Disordered" evidence="1">
    <location>
        <begin position="42"/>
        <end position="63"/>
    </location>
</feature>
<proteinExistence type="predicted"/>
<reference evidence="3" key="1">
    <citation type="submission" date="2016-10" db="EMBL/GenBank/DDBJ databases">
        <authorList>
            <person name="Varghese N."/>
        </authorList>
    </citation>
    <scope>NUCLEOTIDE SEQUENCE [LARGE SCALE GENOMIC DNA]</scope>
    <source>
        <strain evidence="3">HL 19</strain>
    </source>
</reference>
<feature type="compositionally biased region" description="Acidic residues" evidence="1">
    <location>
        <begin position="44"/>
        <end position="53"/>
    </location>
</feature>
<accession>A0A0P9CMV4</accession>
<protein>
    <recommendedName>
        <fullName evidence="4">Protein-tyrosine-phosphatase</fullName>
    </recommendedName>
</protein>
<evidence type="ECO:0000313" key="2">
    <source>
        <dbReference type="EMBL" id="SCY60244.1"/>
    </source>
</evidence>
<dbReference type="AlphaFoldDB" id="A0A0P9CMV4"/>
<dbReference type="Proteomes" id="UP000183104">
    <property type="component" value="Unassembled WGS sequence"/>
</dbReference>
<keyword evidence="3" id="KW-1185">Reference proteome</keyword>
<gene>
    <name evidence="2" type="ORF">SAMN05661077_2638</name>
</gene>
<evidence type="ECO:0008006" key="4">
    <source>
        <dbReference type="Google" id="ProtNLM"/>
    </source>
</evidence>
<name>A0A0P9CMV4_9GAMM</name>
<dbReference type="EMBL" id="FMUN01000008">
    <property type="protein sequence ID" value="SCY60244.1"/>
    <property type="molecule type" value="Genomic_DNA"/>
</dbReference>
<evidence type="ECO:0000313" key="3">
    <source>
        <dbReference type="Proteomes" id="UP000183104"/>
    </source>
</evidence>
<dbReference type="RefSeq" id="WP_054965786.1">
    <property type="nucleotide sequence ID" value="NZ_FMUN01000008.1"/>
</dbReference>
<organism evidence="2 3">
    <name type="scientific">Thiohalorhabdus denitrificans</name>
    <dbReference type="NCBI Taxonomy" id="381306"/>
    <lineage>
        <taxon>Bacteria</taxon>
        <taxon>Pseudomonadati</taxon>
        <taxon>Pseudomonadota</taxon>
        <taxon>Gammaproteobacteria</taxon>
        <taxon>Thiohalorhabdales</taxon>
        <taxon>Thiohalorhabdaceae</taxon>
        <taxon>Thiohalorhabdus</taxon>
    </lineage>
</organism>
<sequence>MFKRKARILFLDPGQGALARVAAAWAAHVGTRWVEAGAGALGERDDEMPDGEDVPGPGPEVVSWSGVDPREWDLIVPLVVDRKVDWEGYLSGLRQKRWDLVAECGRGPSGEAPDPQACHEALRHRAEGLVGGFRMKAREDQSGMDT</sequence>